<dbReference type="PANTHER" id="PTHR32305">
    <property type="match status" value="1"/>
</dbReference>
<accession>A0A482PM29</accession>
<sequence length="388" mass="43791">MQQGQTRLESRYLYDPVGRRTGKRVWRSPGGKDRPSLSHTPEVTWYGYDGDRLVTTQTADRRVQTVYMPGSFTPLLRAETELAELEKAAAHRTLAQKLQQEANMTFVPELVMMLDVLEGELRRGEVSEPNRQWLAQCGLTPEQMKNQTEPEYVPRRKIHLYHCDHRGLPLALIRRDGGTAWQAEYDEWGNVLREDNPEGLEQLIRLPGQQYDEETGLYYNRHRYYDPQQGRYITQDPTGLRGGWNPYTYPLNPVTEIDPLGLFAWLVIPGICAAGGCEALAVLLGLATYTATPAGQDAMKNTSNAISSSLSNCNDKAEELQQCSPPSGTICYFYDQVPPAKPHYPHAGSHYHLFKMGEAPYCRWNKFGSEDIAPPGSIPCPFPRTGGR</sequence>
<organism evidence="3">
    <name type="scientific">Citrobacter rodentium</name>
    <dbReference type="NCBI Taxonomy" id="67825"/>
    <lineage>
        <taxon>Bacteria</taxon>
        <taxon>Pseudomonadati</taxon>
        <taxon>Pseudomonadota</taxon>
        <taxon>Gammaproteobacteria</taxon>
        <taxon>Enterobacterales</taxon>
        <taxon>Enterobacteriaceae</taxon>
        <taxon>Citrobacter</taxon>
    </lineage>
</organism>
<dbReference type="Pfam" id="PF03527">
    <property type="entry name" value="RHS"/>
    <property type="match status" value="1"/>
</dbReference>
<gene>
    <name evidence="3" type="ORF">E2R62_06155</name>
</gene>
<dbReference type="InterPro" id="IPR001826">
    <property type="entry name" value="RHS"/>
</dbReference>
<dbReference type="PANTHER" id="PTHR32305:SF15">
    <property type="entry name" value="PROTEIN RHSA-RELATED"/>
    <property type="match status" value="1"/>
</dbReference>
<protein>
    <submittedName>
        <fullName evidence="3">RHS repeat protein</fullName>
    </submittedName>
</protein>
<dbReference type="Gene3D" id="2.180.10.10">
    <property type="entry name" value="RHS repeat-associated core"/>
    <property type="match status" value="1"/>
</dbReference>
<evidence type="ECO:0000256" key="1">
    <source>
        <dbReference type="ARBA" id="ARBA00009455"/>
    </source>
</evidence>
<dbReference type="PRINTS" id="PR00394">
    <property type="entry name" value="RHSPROTEIN"/>
</dbReference>
<feature type="domain" description="RHS protein conserved region" evidence="2">
    <location>
        <begin position="158"/>
        <end position="195"/>
    </location>
</feature>
<dbReference type="NCBIfam" id="TIGR03696">
    <property type="entry name" value="Rhs_assc_core"/>
    <property type="match status" value="1"/>
</dbReference>
<name>A0A482PM29_CITRO</name>
<evidence type="ECO:0000313" key="3">
    <source>
        <dbReference type="EMBL" id="QBY31975.1"/>
    </source>
</evidence>
<reference evidence="3" key="1">
    <citation type="submission" date="2019-03" db="EMBL/GenBank/DDBJ databases">
        <title>Complete genome sequence of enteropathogenic Citrobacter rodentium strain DBS100.</title>
        <authorList>
            <person name="Popov G."/>
            <person name="Fiebig A."/>
            <person name="Shideler S."/>
            <person name="Coombes B."/>
            <person name="Savchenko A."/>
        </authorList>
    </citation>
    <scope>NUCLEOTIDE SEQUENCE</scope>
    <source>
        <strain evidence="3">DBS100</strain>
    </source>
</reference>
<dbReference type="EMBL" id="CP038008">
    <property type="protein sequence ID" value="QBY31975.1"/>
    <property type="molecule type" value="Genomic_DNA"/>
</dbReference>
<dbReference type="InterPro" id="IPR050708">
    <property type="entry name" value="T6SS_VgrG/RHS"/>
</dbReference>
<dbReference type="InterPro" id="IPR022385">
    <property type="entry name" value="Rhs_assc_core"/>
</dbReference>
<dbReference type="AlphaFoldDB" id="A0A482PM29"/>
<evidence type="ECO:0000259" key="2">
    <source>
        <dbReference type="Pfam" id="PF03527"/>
    </source>
</evidence>
<comment type="similarity">
    <text evidence="1">Belongs to the RHS family.</text>
</comment>
<proteinExistence type="inferred from homology"/>